<dbReference type="Gene3D" id="1.20.1250.20">
    <property type="entry name" value="MFS general substrate transporter like domains"/>
    <property type="match status" value="1"/>
</dbReference>
<dbReference type="Gramene" id="TVU11414">
    <property type="protein sequence ID" value="TVU11414"/>
    <property type="gene ID" value="EJB05_44999"/>
</dbReference>
<gene>
    <name evidence="1" type="ORF">EJB05_44999</name>
</gene>
<evidence type="ECO:0008006" key="3">
    <source>
        <dbReference type="Google" id="ProtNLM"/>
    </source>
</evidence>
<protein>
    <recommendedName>
        <fullName evidence="3">Major facilitator superfamily (MFS) profile domain-containing protein</fullName>
    </recommendedName>
</protein>
<dbReference type="Proteomes" id="UP000324897">
    <property type="component" value="Chromosome 3"/>
</dbReference>
<keyword evidence="2" id="KW-1185">Reference proteome</keyword>
<dbReference type="SUPFAM" id="SSF103473">
    <property type="entry name" value="MFS general substrate transporter"/>
    <property type="match status" value="1"/>
</dbReference>
<name>A0A5J9TJC0_9POAL</name>
<feature type="non-terminal residue" evidence="1">
    <location>
        <position position="1"/>
    </location>
</feature>
<reference evidence="1 2" key="1">
    <citation type="journal article" date="2019" name="Sci. Rep.">
        <title>A high-quality genome of Eragrostis curvula grass provides insights into Poaceae evolution and supports new strategies to enhance forage quality.</title>
        <authorList>
            <person name="Carballo J."/>
            <person name="Santos B.A.C.M."/>
            <person name="Zappacosta D."/>
            <person name="Garbus I."/>
            <person name="Selva J.P."/>
            <person name="Gallo C.A."/>
            <person name="Diaz A."/>
            <person name="Albertini E."/>
            <person name="Caccamo M."/>
            <person name="Echenique V."/>
        </authorList>
    </citation>
    <scope>NUCLEOTIDE SEQUENCE [LARGE SCALE GENOMIC DNA]</scope>
    <source>
        <strain evidence="2">cv. Victoria</strain>
        <tissue evidence="1">Leaf</tissue>
    </source>
</reference>
<evidence type="ECO:0000313" key="2">
    <source>
        <dbReference type="Proteomes" id="UP000324897"/>
    </source>
</evidence>
<dbReference type="EMBL" id="RWGY01000039">
    <property type="protein sequence ID" value="TVU11414.1"/>
    <property type="molecule type" value="Genomic_DNA"/>
</dbReference>
<dbReference type="InterPro" id="IPR036259">
    <property type="entry name" value="MFS_trans_sf"/>
</dbReference>
<comment type="caution">
    <text evidence="1">The sequence shown here is derived from an EMBL/GenBank/DDBJ whole genome shotgun (WGS) entry which is preliminary data.</text>
</comment>
<accession>A0A5J9TJC0</accession>
<evidence type="ECO:0000313" key="1">
    <source>
        <dbReference type="EMBL" id="TVU11414.1"/>
    </source>
</evidence>
<organism evidence="1 2">
    <name type="scientific">Eragrostis curvula</name>
    <name type="common">weeping love grass</name>
    <dbReference type="NCBI Taxonomy" id="38414"/>
    <lineage>
        <taxon>Eukaryota</taxon>
        <taxon>Viridiplantae</taxon>
        <taxon>Streptophyta</taxon>
        <taxon>Embryophyta</taxon>
        <taxon>Tracheophyta</taxon>
        <taxon>Spermatophyta</taxon>
        <taxon>Magnoliopsida</taxon>
        <taxon>Liliopsida</taxon>
        <taxon>Poales</taxon>
        <taxon>Poaceae</taxon>
        <taxon>PACMAD clade</taxon>
        <taxon>Chloridoideae</taxon>
        <taxon>Eragrostideae</taxon>
        <taxon>Eragrostidinae</taxon>
        <taxon>Eragrostis</taxon>
    </lineage>
</organism>
<dbReference type="AlphaFoldDB" id="A0A5J9TJC0"/>
<proteinExistence type="predicted"/>
<sequence length="130" mass="14232">MREAAVAEENERWWASHRVSQIFIRMTVFVTIIINVTPDSSWINRFVDNATAPPYIVLYALTFSANLGPNTTTFILPAELFPARFRSTCHGISGVAGKFGAVIGSIAFLCGRPRRGTGGKWKPDTCPASA</sequence>
<dbReference type="OrthoDB" id="2997911at2759"/>